<evidence type="ECO:0000256" key="4">
    <source>
        <dbReference type="ARBA" id="ARBA00012201"/>
    </source>
</evidence>
<evidence type="ECO:0000256" key="7">
    <source>
        <dbReference type="ARBA" id="ARBA00022741"/>
    </source>
</evidence>
<dbReference type="CDD" id="cd07302">
    <property type="entry name" value="CHD"/>
    <property type="match status" value="2"/>
</dbReference>
<evidence type="ECO:0000256" key="8">
    <source>
        <dbReference type="ARBA" id="ARBA00022840"/>
    </source>
</evidence>
<keyword evidence="7" id="KW-0547">Nucleotide-binding</keyword>
<evidence type="ECO:0000256" key="3">
    <source>
        <dbReference type="ARBA" id="ARBA00004141"/>
    </source>
</evidence>
<dbReference type="GO" id="GO:0004016">
    <property type="term" value="F:adenylate cyclase activity"/>
    <property type="evidence" value="ECO:0007669"/>
    <property type="project" value="UniProtKB-EC"/>
</dbReference>
<dbReference type="PANTHER" id="PTHR45627">
    <property type="entry name" value="ADENYLATE CYCLASE TYPE 1"/>
    <property type="match status" value="1"/>
</dbReference>
<feature type="transmembrane region" description="Helical" evidence="14">
    <location>
        <begin position="1043"/>
        <end position="1067"/>
    </location>
</feature>
<dbReference type="Gene3D" id="3.30.70.1230">
    <property type="entry name" value="Nucleotide cyclase"/>
    <property type="match status" value="3"/>
</dbReference>
<feature type="domain" description="Guanylate cyclase" evidence="15">
    <location>
        <begin position="532"/>
        <end position="584"/>
    </location>
</feature>
<evidence type="ECO:0000256" key="14">
    <source>
        <dbReference type="SAM" id="Phobius"/>
    </source>
</evidence>
<evidence type="ECO:0000256" key="5">
    <source>
        <dbReference type="ARBA" id="ARBA00022692"/>
    </source>
</evidence>
<feature type="region of interest" description="Disordered" evidence="13">
    <location>
        <begin position="672"/>
        <end position="703"/>
    </location>
</feature>
<sequence>MAKFVTKNDEKSLDGGGGEEVAMLENGEMQQKCRTVDGEEQPYAGAAQPAVANGSSGGGGGGHNTLAEHARGHSSSPRRIPLFERASARWWNPQFASPTLETQYWKRSFPLLRDRFRSGLVYILISCLSWMCFLWLFNQAAGHHWLAAGLLILLCSLMLWFTASIHYQRFYLVLAFLCTFLLCLTTLLIFSSTEPFMGPLASMATSIQVILLVYTVIPLPLYLCILICGIYSLLFELLSSPQNSALHATGMLRPGTKAALHFCIHLLGIHLYILTQVRQRKTFLKVGQSLLARKDLELETQFKDHMIQSVMPKKVADELLKETSELRRPSASFESHSNCRSSQGAESTAGLMGPNGRLSSGGVPNVRKFRPFTMNLMNHVSILFADIQGFTKMSSNKSADELVNLLNDLFGRFDYLCGRCNLEKISTLGDCYYCVAGCPEPVANHAGCCVEMGLAMIIAIRQFDLDRGQDVNMRVGIHTGKVMCGMVGTKRFKFDVFSNDVSFANEMESTGVAGRVHVSEATANFLDGQYILEESQRQFDLDRGQDVNMRIGIHTGKVMCGMVGTKRFKFDVFSNDVSFANEMESTGVAGRVHVSEATANFLDGQYILEETAPHQGVKTYFIAGRSRELESASGQMLLNVSDSDSAREGGLVSGESVYKASFRKKLADKLRQIQTNTSLPPVSRGATTTTTSQHTQAGGGGGGFASSAVMSGAGGANNVSSCLRLRLLDRSLDGCGSFSTHSQLNNGGGSNSRGTPPPPPSLSIQQQLLLSEERPASEANNGGGKEGQQHNRQRGQQHRVADEARKSSSLQMLTHSDERAAAAVENSLDEKQATRTNWTTPERIGGKISAQLANESSTNNSVRGSRSSGLQDVGSDAGQSSVAERLDTAISHHHNAASLTRFDTDNRDFDQRLAQVIHGSNGTFAKGFWIHQKSLNRWTLNFNQRDIENEYRAHFAACDSSERHSTTRNAANGLKKHKQLSAQLERSRGGSIRPVLLAAAGEKQQRSRRPRYRYSGVFIDIFVSALLFIICSFLFIIQPNIALSLPFLLFIAVASVFLAGVIVLIGLPLLSRRPILPCLHQWAPRHVVGALLISLPVGIALFNVTLCISTSPNGTLCISNRQFALRLLYSFTMLLALFAHCNFSQLGAWPKTCQAIAVAVIFLLSTWFCQQQLDNIRRLNDALMRNSDDGQPHLQQQQQQQQQQPSAVDPVAILALGQPVADVRQCNRTQPYWSAGQFGSPLFIWELVLDVALAVILVAFLNYQFEAGFRMSFFGDVQARRDTAKMQLVRDQADWLLTNIIPQHAVESLKTNTKYSENHKLTAVMFASITNWHEMYEENFEGGREFLRVLNEVIGDFDELLDRADFAHVEKIKTIGPCYMAASGLNPERRRLSLHPYEHLYQLMEFAIALQNALAFFNQDLLNFEFECKIGFNIGPVTAGVIGTTKLYYDIWGDTVNIASRMYSTGVKNRIQVSSYTRDLLIDRYDFEYRDRIQVKGVDGGMDTYLLVGRKGEGPLTFPFTNDR</sequence>
<evidence type="ECO:0000256" key="1">
    <source>
        <dbReference type="ARBA" id="ARBA00001436"/>
    </source>
</evidence>
<dbReference type="Pfam" id="PF00211">
    <property type="entry name" value="Guanylate_cyc"/>
    <property type="match status" value="3"/>
</dbReference>
<dbReference type="WBParaSite" id="GPLIN_000775300">
    <property type="protein sequence ID" value="GPLIN_000775300"/>
    <property type="gene ID" value="GPLIN_000775300"/>
</dbReference>
<keyword evidence="16" id="KW-1185">Reference proteome</keyword>
<feature type="compositionally biased region" description="Polar residues" evidence="13">
    <location>
        <begin position="851"/>
        <end position="870"/>
    </location>
</feature>
<feature type="transmembrane region" description="Helical" evidence="14">
    <location>
        <begin position="1242"/>
        <end position="1263"/>
    </location>
</feature>
<feature type="transmembrane region" description="Helical" evidence="14">
    <location>
        <begin position="119"/>
        <end position="137"/>
    </location>
</feature>
<dbReference type="InterPro" id="IPR001054">
    <property type="entry name" value="A/G_cyclase"/>
</dbReference>
<dbReference type="PANTHER" id="PTHR45627:SF8">
    <property type="entry name" value="ADENYLATE CYCLASE TYPE 9"/>
    <property type="match status" value="1"/>
</dbReference>
<comment type="catalytic activity">
    <reaction evidence="2">
        <text>ATP = 3',5'-cyclic AMP + diphosphate</text>
        <dbReference type="Rhea" id="RHEA:15389"/>
        <dbReference type="ChEBI" id="CHEBI:30616"/>
        <dbReference type="ChEBI" id="CHEBI:33019"/>
        <dbReference type="ChEBI" id="CHEBI:58165"/>
        <dbReference type="EC" id="4.6.1.1"/>
    </reaction>
</comment>
<dbReference type="SMART" id="SM00044">
    <property type="entry name" value="CYCc"/>
    <property type="match status" value="2"/>
</dbReference>
<keyword evidence="10 14" id="KW-1133">Transmembrane helix</keyword>
<keyword evidence="12" id="KW-0456">Lyase</keyword>
<evidence type="ECO:0000256" key="10">
    <source>
        <dbReference type="ARBA" id="ARBA00022989"/>
    </source>
</evidence>
<evidence type="ECO:0000259" key="15">
    <source>
        <dbReference type="PROSITE" id="PS50125"/>
    </source>
</evidence>
<evidence type="ECO:0000256" key="2">
    <source>
        <dbReference type="ARBA" id="ARBA00001593"/>
    </source>
</evidence>
<feature type="region of interest" description="Disordered" evidence="13">
    <location>
        <begin position="326"/>
        <end position="359"/>
    </location>
</feature>
<proteinExistence type="predicted"/>
<feature type="transmembrane region" description="Helical" evidence="14">
    <location>
        <begin position="1014"/>
        <end position="1037"/>
    </location>
</feature>
<comment type="subcellular location">
    <subcellularLocation>
        <location evidence="3">Membrane</location>
        <topology evidence="3">Multi-pass membrane protein</topology>
    </subcellularLocation>
</comment>
<dbReference type="InterPro" id="IPR029787">
    <property type="entry name" value="Nucleotide_cyclase"/>
</dbReference>
<evidence type="ECO:0000256" key="9">
    <source>
        <dbReference type="ARBA" id="ARBA00022842"/>
    </source>
</evidence>
<feature type="transmembrane region" description="Helical" evidence="14">
    <location>
        <begin position="1155"/>
        <end position="1173"/>
    </location>
</feature>
<feature type="region of interest" description="Disordered" evidence="13">
    <location>
        <begin position="743"/>
        <end position="881"/>
    </location>
</feature>
<evidence type="ECO:0000256" key="11">
    <source>
        <dbReference type="ARBA" id="ARBA00023136"/>
    </source>
</evidence>
<keyword evidence="6" id="KW-0479">Metal-binding</keyword>
<dbReference type="GO" id="GO:0004383">
    <property type="term" value="F:guanylate cyclase activity"/>
    <property type="evidence" value="ECO:0007669"/>
    <property type="project" value="UniProtKB-EC"/>
</dbReference>
<organism evidence="16 17">
    <name type="scientific">Globodera pallida</name>
    <name type="common">Potato cyst nematode worm</name>
    <name type="synonym">Heterodera pallida</name>
    <dbReference type="NCBI Taxonomy" id="36090"/>
    <lineage>
        <taxon>Eukaryota</taxon>
        <taxon>Metazoa</taxon>
        <taxon>Ecdysozoa</taxon>
        <taxon>Nematoda</taxon>
        <taxon>Chromadorea</taxon>
        <taxon>Rhabditida</taxon>
        <taxon>Tylenchina</taxon>
        <taxon>Tylenchomorpha</taxon>
        <taxon>Tylenchoidea</taxon>
        <taxon>Heteroderidae</taxon>
        <taxon>Heteroderinae</taxon>
        <taxon>Globodera</taxon>
    </lineage>
</organism>
<protein>
    <recommendedName>
        <fullName evidence="4">adenylate cyclase</fullName>
        <ecNumber evidence="4">4.6.1.1</ecNumber>
    </recommendedName>
</protein>
<dbReference type="EC" id="4.6.1.1" evidence="4"/>
<evidence type="ECO:0000256" key="13">
    <source>
        <dbReference type="SAM" id="MobiDB-lite"/>
    </source>
</evidence>
<feature type="compositionally biased region" description="Basic and acidic residues" evidence="13">
    <location>
        <begin position="1"/>
        <end position="13"/>
    </location>
</feature>
<keyword evidence="8" id="KW-0067">ATP-binding</keyword>
<evidence type="ECO:0000256" key="12">
    <source>
        <dbReference type="ARBA" id="ARBA00023239"/>
    </source>
</evidence>
<feature type="transmembrane region" description="Helical" evidence="14">
    <location>
        <begin position="143"/>
        <end position="163"/>
    </location>
</feature>
<dbReference type="SUPFAM" id="SSF55073">
    <property type="entry name" value="Nucleotide cyclase"/>
    <property type="match status" value="3"/>
</dbReference>
<evidence type="ECO:0000256" key="6">
    <source>
        <dbReference type="ARBA" id="ARBA00022723"/>
    </source>
</evidence>
<keyword evidence="11 14" id="KW-0472">Membrane</keyword>
<reference evidence="17" key="2">
    <citation type="submission" date="2016-06" db="UniProtKB">
        <authorList>
            <consortium name="WormBaseParasite"/>
        </authorList>
    </citation>
    <scope>IDENTIFICATION</scope>
</reference>
<evidence type="ECO:0000313" key="16">
    <source>
        <dbReference type="Proteomes" id="UP000050741"/>
    </source>
</evidence>
<dbReference type="Proteomes" id="UP000050741">
    <property type="component" value="Unassembled WGS sequence"/>
</dbReference>
<name>A0A183C4F9_GLOPA</name>
<dbReference type="GO" id="GO:0046872">
    <property type="term" value="F:metal ion binding"/>
    <property type="evidence" value="ECO:0007669"/>
    <property type="project" value="UniProtKB-KW"/>
</dbReference>
<feature type="transmembrane region" description="Helical" evidence="14">
    <location>
        <begin position="258"/>
        <end position="275"/>
    </location>
</feature>
<comment type="catalytic activity">
    <reaction evidence="1">
        <text>GTP = 3',5'-cyclic GMP + diphosphate</text>
        <dbReference type="Rhea" id="RHEA:13665"/>
        <dbReference type="ChEBI" id="CHEBI:33019"/>
        <dbReference type="ChEBI" id="CHEBI:37565"/>
        <dbReference type="ChEBI" id="CHEBI:57746"/>
        <dbReference type="EC" id="4.6.1.2"/>
    </reaction>
</comment>
<accession>A0A183C4F9</accession>
<feature type="region of interest" description="Disordered" evidence="13">
    <location>
        <begin position="39"/>
        <end position="77"/>
    </location>
</feature>
<dbReference type="GO" id="GO:0007189">
    <property type="term" value="P:adenylate cyclase-activating G protein-coupled receptor signaling pathway"/>
    <property type="evidence" value="ECO:0007669"/>
    <property type="project" value="TreeGrafter"/>
</dbReference>
<feature type="domain" description="Guanylate cyclase" evidence="15">
    <location>
        <begin position="1323"/>
        <end position="1463"/>
    </location>
</feature>
<feature type="transmembrane region" description="Helical" evidence="14">
    <location>
        <begin position="221"/>
        <end position="238"/>
    </location>
</feature>
<feature type="compositionally biased region" description="Low complexity" evidence="13">
    <location>
        <begin position="685"/>
        <end position="696"/>
    </location>
</feature>
<feature type="transmembrane region" description="Helical" evidence="14">
    <location>
        <begin position="1123"/>
        <end position="1143"/>
    </location>
</feature>
<keyword evidence="9" id="KW-0460">Magnesium</keyword>
<feature type="compositionally biased region" description="Polar residues" evidence="13">
    <location>
        <begin position="332"/>
        <end position="346"/>
    </location>
</feature>
<dbReference type="GO" id="GO:0005524">
    <property type="term" value="F:ATP binding"/>
    <property type="evidence" value="ECO:0007669"/>
    <property type="project" value="UniProtKB-KW"/>
</dbReference>
<dbReference type="PROSITE" id="PS50125">
    <property type="entry name" value="GUANYLATE_CYCLASE_2"/>
    <property type="match status" value="3"/>
</dbReference>
<feature type="transmembrane region" description="Helical" evidence="14">
    <location>
        <begin position="1087"/>
        <end position="1111"/>
    </location>
</feature>
<dbReference type="GO" id="GO:0035556">
    <property type="term" value="P:intracellular signal transduction"/>
    <property type="evidence" value="ECO:0007669"/>
    <property type="project" value="InterPro"/>
</dbReference>
<feature type="region of interest" description="Disordered" evidence="13">
    <location>
        <begin position="1"/>
        <end position="22"/>
    </location>
</feature>
<feature type="domain" description="Guanylate cyclase" evidence="15">
    <location>
        <begin position="381"/>
        <end position="508"/>
    </location>
</feature>
<feature type="transmembrane region" description="Helical" evidence="14">
    <location>
        <begin position="170"/>
        <end position="190"/>
    </location>
</feature>
<evidence type="ECO:0000313" key="17">
    <source>
        <dbReference type="WBParaSite" id="GPLIN_000775300"/>
    </source>
</evidence>
<keyword evidence="5 14" id="KW-0812">Transmembrane</keyword>
<dbReference type="GO" id="GO:0005886">
    <property type="term" value="C:plasma membrane"/>
    <property type="evidence" value="ECO:0007669"/>
    <property type="project" value="TreeGrafter"/>
</dbReference>
<dbReference type="FunFam" id="3.30.70.1230:FF:000008">
    <property type="entry name" value="Adenylate cyclase type 9"/>
    <property type="match status" value="1"/>
</dbReference>
<reference evidence="16" key="1">
    <citation type="submission" date="2014-05" db="EMBL/GenBank/DDBJ databases">
        <title>The genome and life-stage specific transcriptomes of Globodera pallida elucidate key aspects of plant parasitism by a cyst nematode.</title>
        <authorList>
            <person name="Cotton J.A."/>
            <person name="Lilley C.J."/>
            <person name="Jones L.M."/>
            <person name="Kikuchi T."/>
            <person name="Reid A.J."/>
            <person name="Thorpe P."/>
            <person name="Tsai I.J."/>
            <person name="Beasley H."/>
            <person name="Blok V."/>
            <person name="Cock P.J.A."/>
            <person name="Van den Akker S.E."/>
            <person name="Holroyd N."/>
            <person name="Hunt M."/>
            <person name="Mantelin S."/>
            <person name="Naghra H."/>
            <person name="Pain A."/>
            <person name="Palomares-Rius J.E."/>
            <person name="Zarowiecki M."/>
            <person name="Berriman M."/>
            <person name="Jones J.T."/>
            <person name="Urwin P.E."/>
        </authorList>
    </citation>
    <scope>NUCLEOTIDE SEQUENCE [LARGE SCALE GENOMIC DNA]</scope>
    <source>
        <strain evidence="16">Lindley</strain>
    </source>
</reference>